<dbReference type="EMBL" id="CADCTS010000081">
    <property type="protein sequence ID" value="CAA9291325.1"/>
    <property type="molecule type" value="Genomic_DNA"/>
</dbReference>
<dbReference type="Pfam" id="PF11199">
    <property type="entry name" value="DUF2891"/>
    <property type="match status" value="1"/>
</dbReference>
<reference evidence="1" key="1">
    <citation type="submission" date="2020-02" db="EMBL/GenBank/DDBJ databases">
        <authorList>
            <person name="Meier V. D."/>
        </authorList>
    </citation>
    <scope>NUCLEOTIDE SEQUENCE</scope>
    <source>
        <strain evidence="1">AVDCRST_MAG48</strain>
    </source>
</reference>
<protein>
    <recommendedName>
        <fullName evidence="2">DUF2891 domain-containing protein</fullName>
    </recommendedName>
</protein>
<dbReference type="InterPro" id="IPR021365">
    <property type="entry name" value="DUF2891"/>
</dbReference>
<dbReference type="AlphaFoldDB" id="A0A6J4JYZ4"/>
<organism evidence="1">
    <name type="scientific">uncultured Friedmanniella sp</name>
    <dbReference type="NCBI Taxonomy" id="335381"/>
    <lineage>
        <taxon>Bacteria</taxon>
        <taxon>Bacillati</taxon>
        <taxon>Actinomycetota</taxon>
        <taxon>Actinomycetes</taxon>
        <taxon>Propionibacteriales</taxon>
        <taxon>Nocardioidaceae</taxon>
        <taxon>Friedmanniella</taxon>
        <taxon>environmental samples</taxon>
    </lineage>
</organism>
<gene>
    <name evidence="1" type="ORF">AVDCRST_MAG48-539</name>
</gene>
<name>A0A6J4JYZ4_9ACTN</name>
<sequence length="342" mass="37345">MTAEGADWRTTHAEPWARTVLRVLSTAYPYATQHVVEGPDRTDADPLRMHPAFWGSFDWHSSVHMQWSAVRLLTLAPDLTAPTRDALVALLDERLVPDAVRVEADHLRSHPTWERPYGWAWAAALAAATTACPLPQAARWSRALDPLADAVEDALLGWLPRLAQPVRHGVHGNTAFALALVHESSVRRGRDDVVSAVEEAARGWFSEDRNYPAAWEPSGSDFLSPALCEADLLRRVLPAEAFGPWLTAFLPDLGRAGDPLLDVPEVGDHADGQAVHLVGLALSRAWQLRLLAPHLPAGRRRRVAEATARQTAAAAEETVSGNFMATHWLVSFALLAATASEV</sequence>
<evidence type="ECO:0008006" key="2">
    <source>
        <dbReference type="Google" id="ProtNLM"/>
    </source>
</evidence>
<accession>A0A6J4JYZ4</accession>
<evidence type="ECO:0000313" key="1">
    <source>
        <dbReference type="EMBL" id="CAA9291325.1"/>
    </source>
</evidence>
<proteinExistence type="predicted"/>